<comment type="caution">
    <text evidence="2">The sequence shown here is derived from an EMBL/GenBank/DDBJ whole genome shotgun (WGS) entry which is preliminary data.</text>
</comment>
<feature type="region of interest" description="Disordered" evidence="1">
    <location>
        <begin position="85"/>
        <end position="111"/>
    </location>
</feature>
<organism evidence="2 3">
    <name type="scientific">Caerostris darwini</name>
    <dbReference type="NCBI Taxonomy" id="1538125"/>
    <lineage>
        <taxon>Eukaryota</taxon>
        <taxon>Metazoa</taxon>
        <taxon>Ecdysozoa</taxon>
        <taxon>Arthropoda</taxon>
        <taxon>Chelicerata</taxon>
        <taxon>Arachnida</taxon>
        <taxon>Araneae</taxon>
        <taxon>Araneomorphae</taxon>
        <taxon>Entelegynae</taxon>
        <taxon>Araneoidea</taxon>
        <taxon>Araneidae</taxon>
        <taxon>Caerostris</taxon>
    </lineage>
</organism>
<evidence type="ECO:0000256" key="1">
    <source>
        <dbReference type="SAM" id="MobiDB-lite"/>
    </source>
</evidence>
<gene>
    <name evidence="2" type="ORF">CDAR_226411</name>
</gene>
<evidence type="ECO:0000313" key="3">
    <source>
        <dbReference type="Proteomes" id="UP001054837"/>
    </source>
</evidence>
<proteinExistence type="predicted"/>
<dbReference type="Proteomes" id="UP001054837">
    <property type="component" value="Unassembled WGS sequence"/>
</dbReference>
<evidence type="ECO:0000313" key="2">
    <source>
        <dbReference type="EMBL" id="GIY65146.1"/>
    </source>
</evidence>
<dbReference type="AlphaFoldDB" id="A0AAV4V5B4"/>
<sequence>MMLADDAPLHGYSGFEDIFPFVAVFNLSHSSKETGSYFGGCGERYITWDVTGKPKHIQSTQVCLSTVLHLHKQNPRCLEDLLNLGDQPLRKPPPIERGKMTKSEAADSAKSKLYSLRRVAE</sequence>
<reference evidence="2 3" key="1">
    <citation type="submission" date="2021-06" db="EMBL/GenBank/DDBJ databases">
        <title>Caerostris darwini draft genome.</title>
        <authorList>
            <person name="Kono N."/>
            <person name="Arakawa K."/>
        </authorList>
    </citation>
    <scope>NUCLEOTIDE SEQUENCE [LARGE SCALE GENOMIC DNA]</scope>
</reference>
<feature type="compositionally biased region" description="Basic and acidic residues" evidence="1">
    <location>
        <begin position="93"/>
        <end position="110"/>
    </location>
</feature>
<keyword evidence="3" id="KW-1185">Reference proteome</keyword>
<protein>
    <submittedName>
        <fullName evidence="2">Uncharacterized protein</fullName>
    </submittedName>
</protein>
<name>A0AAV4V5B4_9ARAC</name>
<accession>A0AAV4V5B4</accession>
<dbReference type="EMBL" id="BPLQ01012395">
    <property type="protein sequence ID" value="GIY65146.1"/>
    <property type="molecule type" value="Genomic_DNA"/>
</dbReference>